<evidence type="ECO:0000313" key="6">
    <source>
        <dbReference type="Proteomes" id="UP000887565"/>
    </source>
</evidence>
<accession>A0A915IRL6</accession>
<organism evidence="6 7">
    <name type="scientific">Romanomermis culicivorax</name>
    <name type="common">Nematode worm</name>
    <dbReference type="NCBI Taxonomy" id="13658"/>
    <lineage>
        <taxon>Eukaryota</taxon>
        <taxon>Metazoa</taxon>
        <taxon>Ecdysozoa</taxon>
        <taxon>Nematoda</taxon>
        <taxon>Enoplea</taxon>
        <taxon>Dorylaimia</taxon>
        <taxon>Mermithida</taxon>
        <taxon>Mermithoidea</taxon>
        <taxon>Mermithidae</taxon>
        <taxon>Romanomermis</taxon>
    </lineage>
</organism>
<dbReference type="Pfam" id="PF01094">
    <property type="entry name" value="ANF_receptor"/>
    <property type="match status" value="1"/>
</dbReference>
<keyword evidence="6" id="KW-1185">Reference proteome</keyword>
<evidence type="ECO:0000259" key="5">
    <source>
        <dbReference type="Pfam" id="PF01094"/>
    </source>
</evidence>
<protein>
    <submittedName>
        <fullName evidence="7">Receptor ligand binding region domain-containing protein</fullName>
    </submittedName>
</protein>
<dbReference type="SUPFAM" id="SSF53822">
    <property type="entry name" value="Periplasmic binding protein-like I"/>
    <property type="match status" value="1"/>
</dbReference>
<dbReference type="WBParaSite" id="nRc.2.0.1.t16510-RA">
    <property type="protein sequence ID" value="nRc.2.0.1.t16510-RA"/>
    <property type="gene ID" value="nRc.2.0.1.g16510"/>
</dbReference>
<dbReference type="GO" id="GO:0016020">
    <property type="term" value="C:membrane"/>
    <property type="evidence" value="ECO:0007669"/>
    <property type="project" value="UniProtKB-SubCell"/>
</dbReference>
<keyword evidence="3" id="KW-1133">Transmembrane helix</keyword>
<dbReference type="InterPro" id="IPR028082">
    <property type="entry name" value="Peripla_BP_I"/>
</dbReference>
<evidence type="ECO:0000313" key="7">
    <source>
        <dbReference type="WBParaSite" id="nRc.2.0.1.t16510-RA"/>
    </source>
</evidence>
<evidence type="ECO:0000256" key="2">
    <source>
        <dbReference type="ARBA" id="ARBA00022692"/>
    </source>
</evidence>
<name>A0A915IRL6_ROMCU</name>
<dbReference type="AlphaFoldDB" id="A0A915IRL6"/>
<sequence>MASLGNKGKYTTLTRVSQYLNQVEAVATLIAYYNWTRVAIIRNMGSVCDSCLAAINEALDFQDINLAATLVANFSNPNDVGYTLKELKTWARSAFGHVMINSKADRSTRFVAQRILQSGNLETFLFLSRPFADDDIR</sequence>
<keyword evidence="4" id="KW-0472">Membrane</keyword>
<dbReference type="Proteomes" id="UP000887565">
    <property type="component" value="Unplaced"/>
</dbReference>
<comment type="subcellular location">
    <subcellularLocation>
        <location evidence="1">Membrane</location>
    </subcellularLocation>
</comment>
<proteinExistence type="predicted"/>
<dbReference type="InterPro" id="IPR001828">
    <property type="entry name" value="ANF_lig-bd_rcpt"/>
</dbReference>
<feature type="domain" description="Receptor ligand binding region" evidence="5">
    <location>
        <begin position="3"/>
        <end position="110"/>
    </location>
</feature>
<keyword evidence="2" id="KW-0812">Transmembrane</keyword>
<dbReference type="Gene3D" id="3.40.50.2300">
    <property type="match status" value="2"/>
</dbReference>
<evidence type="ECO:0000256" key="3">
    <source>
        <dbReference type="ARBA" id="ARBA00022989"/>
    </source>
</evidence>
<evidence type="ECO:0000256" key="1">
    <source>
        <dbReference type="ARBA" id="ARBA00004370"/>
    </source>
</evidence>
<evidence type="ECO:0000256" key="4">
    <source>
        <dbReference type="ARBA" id="ARBA00023136"/>
    </source>
</evidence>
<reference evidence="7" key="1">
    <citation type="submission" date="2022-11" db="UniProtKB">
        <authorList>
            <consortium name="WormBaseParasite"/>
        </authorList>
    </citation>
    <scope>IDENTIFICATION</scope>
</reference>